<proteinExistence type="predicted"/>
<sequence>MQRWSQGSKTPSPIATRPCVPSETISLAGERRGREECGRRETLIQREPNLFNVHNYTHAQTVSPRLFLLPLPSMEREPVTLFALELKLYMFGHTFFQCLLVVHFCGSLPFHAEGR</sequence>
<accession>A0AA35X1F1</accession>
<reference evidence="1" key="1">
    <citation type="submission" date="2023-03" db="EMBL/GenBank/DDBJ databases">
        <authorList>
            <person name="Steffen K."/>
            <person name="Cardenas P."/>
        </authorList>
    </citation>
    <scope>NUCLEOTIDE SEQUENCE</scope>
</reference>
<evidence type="ECO:0000313" key="1">
    <source>
        <dbReference type="EMBL" id="CAI8036386.1"/>
    </source>
</evidence>
<name>A0AA35X1F1_GEOBA</name>
<organism evidence="1 2">
    <name type="scientific">Geodia barretti</name>
    <name type="common">Barrett's horny sponge</name>
    <dbReference type="NCBI Taxonomy" id="519541"/>
    <lineage>
        <taxon>Eukaryota</taxon>
        <taxon>Metazoa</taxon>
        <taxon>Porifera</taxon>
        <taxon>Demospongiae</taxon>
        <taxon>Heteroscleromorpha</taxon>
        <taxon>Tetractinellida</taxon>
        <taxon>Astrophorina</taxon>
        <taxon>Geodiidae</taxon>
        <taxon>Geodia</taxon>
    </lineage>
</organism>
<dbReference type="AlphaFoldDB" id="A0AA35X1F1"/>
<dbReference type="EMBL" id="CASHTH010002866">
    <property type="protein sequence ID" value="CAI8036386.1"/>
    <property type="molecule type" value="Genomic_DNA"/>
</dbReference>
<protein>
    <submittedName>
        <fullName evidence="1">Uncharacterized protein</fullName>
    </submittedName>
</protein>
<keyword evidence="2" id="KW-1185">Reference proteome</keyword>
<evidence type="ECO:0000313" key="2">
    <source>
        <dbReference type="Proteomes" id="UP001174909"/>
    </source>
</evidence>
<gene>
    <name evidence="1" type="ORF">GBAR_LOCUS20383</name>
</gene>
<comment type="caution">
    <text evidence="1">The sequence shown here is derived from an EMBL/GenBank/DDBJ whole genome shotgun (WGS) entry which is preliminary data.</text>
</comment>
<dbReference type="Proteomes" id="UP001174909">
    <property type="component" value="Unassembled WGS sequence"/>
</dbReference>
<feature type="non-terminal residue" evidence="1">
    <location>
        <position position="1"/>
    </location>
</feature>